<reference evidence="2" key="1">
    <citation type="journal article" date="2019" name="Int. J. Syst. Evol. Microbiol.">
        <title>The Global Catalogue of Microorganisms (GCM) 10K type strain sequencing project: providing services to taxonomists for standard genome sequencing and annotation.</title>
        <authorList>
            <consortium name="The Broad Institute Genomics Platform"/>
            <consortium name="The Broad Institute Genome Sequencing Center for Infectious Disease"/>
            <person name="Wu L."/>
            <person name="Ma J."/>
        </authorList>
    </citation>
    <scope>NUCLEOTIDE SEQUENCE [LARGE SCALE GENOMIC DNA]</scope>
    <source>
        <strain evidence="2">JCM 3106</strain>
    </source>
</reference>
<accession>A0ABP6KLW5</accession>
<name>A0ABP6KLW5_9ACTN</name>
<dbReference type="NCBIfam" id="NF038157">
    <property type="entry name" value="lanti_ALQxL"/>
    <property type="match status" value="1"/>
</dbReference>
<keyword evidence="2" id="KW-1185">Reference proteome</keyword>
<gene>
    <name evidence="1" type="ORF">GCM10017559_46230</name>
</gene>
<comment type="caution">
    <text evidence="1">The sequence shown here is derived from an EMBL/GenBank/DDBJ whole genome shotgun (WGS) entry which is preliminary data.</text>
</comment>
<protein>
    <submittedName>
        <fullName evidence="1">Uncharacterized protein</fullName>
    </submittedName>
</protein>
<dbReference type="Proteomes" id="UP001499930">
    <property type="component" value="Unassembled WGS sequence"/>
</dbReference>
<dbReference type="EMBL" id="BAAAWD010000013">
    <property type="protein sequence ID" value="GAA3017166.1"/>
    <property type="molecule type" value="Genomic_DNA"/>
</dbReference>
<evidence type="ECO:0000313" key="1">
    <source>
        <dbReference type="EMBL" id="GAA3017166.1"/>
    </source>
</evidence>
<sequence>MAARGVLPGVVNIGFSSAPVHASVARRPDPAWREVIPMEIDIMALNTLPAEDPAVVGLYPCFATCLIITCEYQGSTI</sequence>
<organism evidence="1 2">
    <name type="scientific">Streptosporangium longisporum</name>
    <dbReference type="NCBI Taxonomy" id="46187"/>
    <lineage>
        <taxon>Bacteria</taxon>
        <taxon>Bacillati</taxon>
        <taxon>Actinomycetota</taxon>
        <taxon>Actinomycetes</taxon>
        <taxon>Streptosporangiales</taxon>
        <taxon>Streptosporangiaceae</taxon>
        <taxon>Streptosporangium</taxon>
    </lineage>
</organism>
<evidence type="ECO:0000313" key="2">
    <source>
        <dbReference type="Proteomes" id="UP001499930"/>
    </source>
</evidence>
<proteinExistence type="predicted"/>